<dbReference type="GeneID" id="106462787"/>
<evidence type="ECO:0000313" key="5">
    <source>
        <dbReference type="RefSeq" id="XP_022246081.1"/>
    </source>
</evidence>
<dbReference type="CDD" id="cd07724">
    <property type="entry name" value="POD-like_MBL-fold"/>
    <property type="match status" value="1"/>
</dbReference>
<dbReference type="InterPro" id="IPR044528">
    <property type="entry name" value="POD-like_MBL-fold"/>
</dbReference>
<keyword evidence="2" id="KW-1133">Transmembrane helix</keyword>
<feature type="transmembrane region" description="Helical" evidence="2">
    <location>
        <begin position="182"/>
        <end position="205"/>
    </location>
</feature>
<evidence type="ECO:0000259" key="3">
    <source>
        <dbReference type="SMART" id="SM00849"/>
    </source>
</evidence>
<dbReference type="RefSeq" id="XP_022246081.1">
    <property type="nucleotide sequence ID" value="XM_022390373.1"/>
</dbReference>
<reference evidence="5" key="1">
    <citation type="submission" date="2025-08" db="UniProtKB">
        <authorList>
            <consortium name="RefSeq"/>
        </authorList>
    </citation>
    <scope>IDENTIFICATION</scope>
    <source>
        <tissue evidence="5">Muscle</tissue>
    </source>
</reference>
<evidence type="ECO:0000256" key="2">
    <source>
        <dbReference type="SAM" id="Phobius"/>
    </source>
</evidence>
<evidence type="ECO:0000256" key="1">
    <source>
        <dbReference type="ARBA" id="ARBA00022723"/>
    </source>
</evidence>
<accession>A0ABM1SR25</accession>
<dbReference type="InterPro" id="IPR051682">
    <property type="entry name" value="Mito_Persulfide_Diox"/>
</dbReference>
<keyword evidence="4" id="KW-1185">Reference proteome</keyword>
<dbReference type="SUPFAM" id="SSF56281">
    <property type="entry name" value="Metallo-hydrolase/oxidoreductase"/>
    <property type="match status" value="1"/>
</dbReference>
<dbReference type="PANTHER" id="PTHR43084">
    <property type="entry name" value="PERSULFIDE DIOXYGENASE ETHE1"/>
    <property type="match status" value="1"/>
</dbReference>
<dbReference type="InterPro" id="IPR001279">
    <property type="entry name" value="Metallo-B-lactamas"/>
</dbReference>
<keyword evidence="1" id="KW-0479">Metal-binding</keyword>
<dbReference type="Gene3D" id="3.60.15.10">
    <property type="entry name" value="Ribonuclease Z/Hydroxyacylglutathione hydrolase-like"/>
    <property type="match status" value="2"/>
</dbReference>
<dbReference type="Pfam" id="PF00753">
    <property type="entry name" value="Lactamase_B"/>
    <property type="match status" value="1"/>
</dbReference>
<keyword evidence="2" id="KW-0812">Transmembrane</keyword>
<proteinExistence type="predicted"/>
<feature type="domain" description="Metallo-beta-lactamase" evidence="3">
    <location>
        <begin position="59"/>
        <end position="240"/>
    </location>
</feature>
<name>A0ABM1SR25_LIMPO</name>
<organism evidence="4 5">
    <name type="scientific">Limulus polyphemus</name>
    <name type="common">Atlantic horseshoe crab</name>
    <dbReference type="NCBI Taxonomy" id="6850"/>
    <lineage>
        <taxon>Eukaryota</taxon>
        <taxon>Metazoa</taxon>
        <taxon>Ecdysozoa</taxon>
        <taxon>Arthropoda</taxon>
        <taxon>Chelicerata</taxon>
        <taxon>Merostomata</taxon>
        <taxon>Xiphosura</taxon>
        <taxon>Limulidae</taxon>
        <taxon>Limulus</taxon>
    </lineage>
</organism>
<evidence type="ECO:0000313" key="4">
    <source>
        <dbReference type="Proteomes" id="UP000694941"/>
    </source>
</evidence>
<dbReference type="InterPro" id="IPR036866">
    <property type="entry name" value="RibonucZ/Hydroxyglut_hydro"/>
</dbReference>
<protein>
    <submittedName>
        <fullName evidence="5">Persulfide dioxygenase ETHE1, mitochondrial-like</fullName>
    </submittedName>
</protein>
<gene>
    <name evidence="5" type="primary">LOC106462787</name>
</gene>
<keyword evidence="2" id="KW-0472">Membrane</keyword>
<dbReference type="SMART" id="SM00849">
    <property type="entry name" value="Lactamase_B"/>
    <property type="match status" value="1"/>
</dbReference>
<dbReference type="PANTHER" id="PTHR43084:SF1">
    <property type="entry name" value="PERSULFIDE DIOXYGENASE ETHE1, MITOCHONDRIAL"/>
    <property type="match status" value="1"/>
</dbReference>
<sequence>MALVTRFVYRSLKTIKTPGYWAKLPTHRWTTLSLRALATTSPMRTEDILFRQLFDRTSCTYTYLLADKTTKEAIFIDPVLELVDRDVKLVEELGLKLVYAANTHVHADHITGTGKIKQRIPSCQSVISKVSSAKADIHVEHGEKIKIGRHELEVRSTPGHTQGMPRKEFIPEINQTNRDVTICLYCTLIIKIFHVFLTALFVPLLHKQSYHFTGSPELLYESVHSQILSLPDDFLLYPAHDYKGQTVTTVMEEKKFNPRLTKTKTEFVSIMNNLNLDLPKMIDQAVPANMVCGLHDVDEQQST</sequence>
<dbReference type="Proteomes" id="UP000694941">
    <property type="component" value="Unplaced"/>
</dbReference>